<dbReference type="RefSeq" id="WP_012562765.1">
    <property type="nucleotide sequence ID" value="NC_011386.1"/>
</dbReference>
<dbReference type="eggNOG" id="COG3409">
    <property type="taxonomic scope" value="Bacteria"/>
</dbReference>
<dbReference type="PATRIC" id="fig|504832.7.peg.2522"/>
<dbReference type="EMBL" id="CP002826">
    <property type="protein sequence ID" value="AEI07089.1"/>
    <property type="molecule type" value="Genomic_DNA"/>
</dbReference>
<dbReference type="HOGENOM" id="CLU_083609_1_0_5"/>
<dbReference type="Pfam" id="PF05257">
    <property type="entry name" value="CHAP"/>
    <property type="match status" value="1"/>
</dbReference>
<evidence type="ECO:0000259" key="2">
    <source>
        <dbReference type="Pfam" id="PF05257"/>
    </source>
</evidence>
<dbReference type="OrthoDB" id="7961117at2"/>
<feature type="signal peptide" evidence="1">
    <location>
        <begin position="1"/>
        <end position="21"/>
    </location>
</feature>
<gene>
    <name evidence="3" type="ordered locus">OCA5_c23930</name>
</gene>
<name>B6JEH1_AFIC5</name>
<keyword evidence="4" id="KW-1185">Reference proteome</keyword>
<dbReference type="STRING" id="504832.OCA5_c23930"/>
<dbReference type="KEGG" id="oca:OCAR_5605"/>
<evidence type="ECO:0000313" key="3">
    <source>
        <dbReference type="EMBL" id="AEI07089.1"/>
    </source>
</evidence>
<sequence length="193" mass="20753">MIRTVMVAALALACVSATAEARPRHYRAQPVNHCVETGTVLHPVCGSTSFSVEKINTSRSDRRGVPDRRVVATSFGGGGIVAYARTQIGNGAIYGRRNLWCARFMNYVLERTGYRGTGSDMARSFASYGRRISGPQVGAIAVMSRGRRGGHVGVVSGVDAHGNPIIISGNHNRRVAEAVYPRGRVYAYVMPAD</sequence>
<evidence type="ECO:0000256" key="1">
    <source>
        <dbReference type="SAM" id="SignalP"/>
    </source>
</evidence>
<dbReference type="InterPro" id="IPR038765">
    <property type="entry name" value="Papain-like_cys_pep_sf"/>
</dbReference>
<feature type="chain" id="PRO_5002846888" description="Peptidase C51 domain-containing protein" evidence="1">
    <location>
        <begin position="22"/>
        <end position="193"/>
    </location>
</feature>
<dbReference type="Gene3D" id="3.90.1720.10">
    <property type="entry name" value="endopeptidase domain like (from Nostoc punctiforme)"/>
    <property type="match status" value="1"/>
</dbReference>
<reference evidence="3 4" key="1">
    <citation type="journal article" date="2011" name="J. Bacteriol.">
        <title>Complete genome sequences of the chemolithoautotrophic Oligotropha carboxidovorans strains OM4 and OM5.</title>
        <authorList>
            <person name="Volland S."/>
            <person name="Rachinger M."/>
            <person name="Strittmatter A."/>
            <person name="Daniel R."/>
            <person name="Gottschalk G."/>
            <person name="Meyer O."/>
        </authorList>
    </citation>
    <scope>NUCLEOTIDE SEQUENCE [LARGE SCALE GENOMIC DNA]</scope>
    <source>
        <strain evidence="4">ATCC 49405 / DSM 1227 / KCTC 32145 / OM5</strain>
    </source>
</reference>
<dbReference type="Proteomes" id="UP000007730">
    <property type="component" value="Chromosome"/>
</dbReference>
<dbReference type="SUPFAM" id="SSF54001">
    <property type="entry name" value="Cysteine proteinases"/>
    <property type="match status" value="1"/>
</dbReference>
<proteinExistence type="predicted"/>
<dbReference type="NCBIfam" id="TIGR02594">
    <property type="entry name" value="TIGR02594 family protein"/>
    <property type="match status" value="1"/>
</dbReference>
<evidence type="ECO:0000313" key="4">
    <source>
        <dbReference type="Proteomes" id="UP000007730"/>
    </source>
</evidence>
<dbReference type="InterPro" id="IPR007921">
    <property type="entry name" value="CHAP_dom"/>
</dbReference>
<dbReference type="KEGG" id="ocg:OCA5_c23930"/>
<keyword evidence="1" id="KW-0732">Signal</keyword>
<dbReference type="InterPro" id="IPR013423">
    <property type="entry name" value="CHP02594"/>
</dbReference>
<dbReference type="AlphaFoldDB" id="B6JEH1"/>
<organism evidence="3 4">
    <name type="scientific">Afipia carboxidovorans (strain ATCC 49405 / DSM 1227 / KCTC 32145 / OM5)</name>
    <name type="common">Oligotropha carboxidovorans</name>
    <dbReference type="NCBI Taxonomy" id="504832"/>
    <lineage>
        <taxon>Bacteria</taxon>
        <taxon>Pseudomonadati</taxon>
        <taxon>Pseudomonadota</taxon>
        <taxon>Alphaproteobacteria</taxon>
        <taxon>Hyphomicrobiales</taxon>
        <taxon>Nitrobacteraceae</taxon>
        <taxon>Afipia</taxon>
    </lineage>
</organism>
<feature type="domain" description="Peptidase C51" evidence="2">
    <location>
        <begin position="95"/>
        <end position="170"/>
    </location>
</feature>
<accession>B6JEH1</accession>
<protein>
    <recommendedName>
        <fullName evidence="2">Peptidase C51 domain-containing protein</fullName>
    </recommendedName>
</protein>